<dbReference type="InterPro" id="IPR011991">
    <property type="entry name" value="ArsR-like_HTH"/>
</dbReference>
<evidence type="ECO:0000259" key="5">
    <source>
        <dbReference type="PROSITE" id="PS50956"/>
    </source>
</evidence>
<dbReference type="CDD" id="cd00090">
    <property type="entry name" value="HTH_ARSR"/>
    <property type="match status" value="1"/>
</dbReference>
<dbReference type="InterPro" id="IPR019888">
    <property type="entry name" value="Tscrpt_reg_AsnC-like"/>
</dbReference>
<dbReference type="Pfam" id="PF13404">
    <property type="entry name" value="HTH_AsnC-type"/>
    <property type="match status" value="1"/>
</dbReference>
<evidence type="ECO:0000256" key="4">
    <source>
        <dbReference type="SAM" id="MobiDB-lite"/>
    </source>
</evidence>
<dbReference type="Gene3D" id="3.30.70.920">
    <property type="match status" value="1"/>
</dbReference>
<dbReference type="InterPro" id="IPR036390">
    <property type="entry name" value="WH_DNA-bd_sf"/>
</dbReference>
<dbReference type="InterPro" id="IPR019887">
    <property type="entry name" value="Tscrpt_reg_AsnC/Lrp_C"/>
</dbReference>
<dbReference type="Pfam" id="PF01037">
    <property type="entry name" value="AsnC_trans_reg"/>
    <property type="match status" value="1"/>
</dbReference>
<dbReference type="InterPro" id="IPR000485">
    <property type="entry name" value="AsnC-type_HTH_dom"/>
</dbReference>
<dbReference type="PANTHER" id="PTHR30154:SF53">
    <property type="entry name" value="HTH-TYPE TRANSCRIPTIONAL REGULATOR LRPC"/>
    <property type="match status" value="1"/>
</dbReference>
<evidence type="ECO:0000256" key="3">
    <source>
        <dbReference type="ARBA" id="ARBA00023163"/>
    </source>
</evidence>
<dbReference type="AlphaFoldDB" id="A0A919R937"/>
<reference evidence="6" key="1">
    <citation type="submission" date="2021-01" db="EMBL/GenBank/DDBJ databases">
        <title>Whole genome shotgun sequence of Sphaerisporangium rufum NBRC 109079.</title>
        <authorList>
            <person name="Komaki H."/>
            <person name="Tamura T."/>
        </authorList>
    </citation>
    <scope>NUCLEOTIDE SEQUENCE</scope>
    <source>
        <strain evidence="6">NBRC 109079</strain>
    </source>
</reference>
<evidence type="ECO:0000256" key="1">
    <source>
        <dbReference type="ARBA" id="ARBA00023015"/>
    </source>
</evidence>
<dbReference type="Proteomes" id="UP000655287">
    <property type="component" value="Unassembled WGS sequence"/>
</dbReference>
<evidence type="ECO:0000256" key="2">
    <source>
        <dbReference type="ARBA" id="ARBA00023125"/>
    </source>
</evidence>
<dbReference type="PRINTS" id="PR00033">
    <property type="entry name" value="HTHASNC"/>
</dbReference>
<name>A0A919R937_9ACTN</name>
<feature type="region of interest" description="Disordered" evidence="4">
    <location>
        <begin position="150"/>
        <end position="169"/>
    </location>
</feature>
<dbReference type="PROSITE" id="PS00519">
    <property type="entry name" value="HTH_ASNC_1"/>
    <property type="match status" value="1"/>
</dbReference>
<dbReference type="PANTHER" id="PTHR30154">
    <property type="entry name" value="LEUCINE-RESPONSIVE REGULATORY PROTEIN"/>
    <property type="match status" value="1"/>
</dbReference>
<gene>
    <name evidence="6" type="primary">lrp_2</name>
    <name evidence="6" type="ORF">Sru01_64650</name>
</gene>
<dbReference type="GO" id="GO:0005829">
    <property type="term" value="C:cytosol"/>
    <property type="evidence" value="ECO:0007669"/>
    <property type="project" value="TreeGrafter"/>
</dbReference>
<dbReference type="RefSeq" id="WP_203993796.1">
    <property type="nucleotide sequence ID" value="NZ_BOOU01000098.1"/>
</dbReference>
<keyword evidence="2" id="KW-0238">DNA-binding</keyword>
<evidence type="ECO:0000313" key="6">
    <source>
        <dbReference type="EMBL" id="GII81483.1"/>
    </source>
</evidence>
<organism evidence="6 7">
    <name type="scientific">Sphaerisporangium rufum</name>
    <dbReference type="NCBI Taxonomy" id="1381558"/>
    <lineage>
        <taxon>Bacteria</taxon>
        <taxon>Bacillati</taxon>
        <taxon>Actinomycetota</taxon>
        <taxon>Actinomycetes</taxon>
        <taxon>Streptosporangiales</taxon>
        <taxon>Streptosporangiaceae</taxon>
        <taxon>Sphaerisporangium</taxon>
    </lineage>
</organism>
<dbReference type="PROSITE" id="PS50956">
    <property type="entry name" value="HTH_ASNC_2"/>
    <property type="match status" value="1"/>
</dbReference>
<dbReference type="SUPFAM" id="SSF54909">
    <property type="entry name" value="Dimeric alpha+beta barrel"/>
    <property type="match status" value="1"/>
</dbReference>
<feature type="domain" description="HTH asnC-type" evidence="5">
    <location>
        <begin position="9"/>
        <end position="70"/>
    </location>
</feature>
<keyword evidence="3" id="KW-0804">Transcription</keyword>
<dbReference type="InterPro" id="IPR019885">
    <property type="entry name" value="Tscrpt_reg_HTH_AsnC-type_CS"/>
</dbReference>
<evidence type="ECO:0000313" key="7">
    <source>
        <dbReference type="Proteomes" id="UP000655287"/>
    </source>
</evidence>
<dbReference type="FunFam" id="1.10.10.10:FF:000186">
    <property type="entry name" value="AsnC family transcriptional regulator"/>
    <property type="match status" value="1"/>
</dbReference>
<comment type="caution">
    <text evidence="6">The sequence shown here is derived from an EMBL/GenBank/DDBJ whole genome shotgun (WGS) entry which is preliminary data.</text>
</comment>
<dbReference type="InterPro" id="IPR011008">
    <property type="entry name" value="Dimeric_a/b-barrel"/>
</dbReference>
<dbReference type="GO" id="GO:0043565">
    <property type="term" value="F:sequence-specific DNA binding"/>
    <property type="evidence" value="ECO:0007669"/>
    <property type="project" value="InterPro"/>
</dbReference>
<dbReference type="SUPFAM" id="SSF46785">
    <property type="entry name" value="Winged helix' DNA-binding domain"/>
    <property type="match status" value="1"/>
</dbReference>
<sequence>MTLRPERPLDRVDWRIIEELQADGRLSFKELARRVNLSAPAVAERVRRLEDTGVISGYHARIDARRAGHPVMAFVEMRCAIDKCLLRTTKAADHPEIVEIHKLSGDHCAMLKVRAASLDHLEGLLERLWQHGGLRWTLVLSTQYDERPVEPPAEDYLRPTSSEGWRRER</sequence>
<keyword evidence="1" id="KW-0805">Transcription regulation</keyword>
<dbReference type="GO" id="GO:0043200">
    <property type="term" value="P:response to amino acid"/>
    <property type="evidence" value="ECO:0007669"/>
    <property type="project" value="TreeGrafter"/>
</dbReference>
<dbReference type="SMART" id="SM00344">
    <property type="entry name" value="HTH_ASNC"/>
    <property type="match status" value="1"/>
</dbReference>
<proteinExistence type="predicted"/>
<dbReference type="Gene3D" id="1.10.10.10">
    <property type="entry name" value="Winged helix-like DNA-binding domain superfamily/Winged helix DNA-binding domain"/>
    <property type="match status" value="1"/>
</dbReference>
<protein>
    <submittedName>
        <fullName evidence="6">AsnC family transcriptional regulator</fullName>
    </submittedName>
</protein>
<dbReference type="InterPro" id="IPR036388">
    <property type="entry name" value="WH-like_DNA-bd_sf"/>
</dbReference>
<dbReference type="EMBL" id="BOOU01000098">
    <property type="protein sequence ID" value="GII81483.1"/>
    <property type="molecule type" value="Genomic_DNA"/>
</dbReference>
<accession>A0A919R937</accession>
<keyword evidence="7" id="KW-1185">Reference proteome</keyword>